<dbReference type="Gene3D" id="3.50.50.60">
    <property type="entry name" value="FAD/NAD(P)-binding domain"/>
    <property type="match status" value="1"/>
</dbReference>
<dbReference type="SUPFAM" id="SSF51905">
    <property type="entry name" value="FAD/NAD(P)-binding domain"/>
    <property type="match status" value="1"/>
</dbReference>
<gene>
    <name evidence="1" type="ORF">Aory04_000474900</name>
</gene>
<evidence type="ECO:0000313" key="2">
    <source>
        <dbReference type="Proteomes" id="UP001165205"/>
    </source>
</evidence>
<dbReference type="InterPro" id="IPR036188">
    <property type="entry name" value="FAD/NAD-bd_sf"/>
</dbReference>
<dbReference type="Proteomes" id="UP001165205">
    <property type="component" value="Unassembled WGS sequence"/>
</dbReference>
<protein>
    <submittedName>
        <fullName evidence="1">Unnamed protein product</fullName>
    </submittedName>
</protein>
<dbReference type="Gene3D" id="1.10.405.20">
    <property type="match status" value="1"/>
</dbReference>
<accession>A0AAN5BVJ6</accession>
<reference evidence="1" key="1">
    <citation type="submission" date="2023-04" db="EMBL/GenBank/DDBJ databases">
        <title>Aspergillus oryzae NBRC 4228.</title>
        <authorList>
            <person name="Ichikawa N."/>
            <person name="Sato H."/>
            <person name="Tonouchi N."/>
        </authorList>
    </citation>
    <scope>NUCLEOTIDE SEQUENCE</scope>
    <source>
        <strain evidence="1">NBRC 4228</strain>
    </source>
</reference>
<evidence type="ECO:0000313" key="1">
    <source>
        <dbReference type="EMBL" id="GMG28289.1"/>
    </source>
</evidence>
<dbReference type="Pfam" id="PF13450">
    <property type="entry name" value="NAD_binding_8"/>
    <property type="match status" value="1"/>
</dbReference>
<dbReference type="AlphaFoldDB" id="A0AAN5BVJ6"/>
<comment type="caution">
    <text evidence="1">The sequence shown here is derived from an EMBL/GenBank/DDBJ whole genome shotgun (WGS) entry which is preliminary data.</text>
</comment>
<dbReference type="EMBL" id="BSYA01000044">
    <property type="protein sequence ID" value="GMG28289.1"/>
    <property type="molecule type" value="Genomic_DNA"/>
</dbReference>
<organism evidence="1 2">
    <name type="scientific">Aspergillus oryzae</name>
    <name type="common">Yellow koji mold</name>
    <dbReference type="NCBI Taxonomy" id="5062"/>
    <lineage>
        <taxon>Eukaryota</taxon>
        <taxon>Fungi</taxon>
        <taxon>Dikarya</taxon>
        <taxon>Ascomycota</taxon>
        <taxon>Pezizomycotina</taxon>
        <taxon>Eurotiomycetes</taxon>
        <taxon>Eurotiomycetidae</taxon>
        <taxon>Eurotiales</taxon>
        <taxon>Aspergillaceae</taxon>
        <taxon>Aspergillus</taxon>
        <taxon>Aspergillus subgen. Circumdati</taxon>
    </lineage>
</organism>
<sequence length="225" mass="24978">MVSLVFGMKYHTHLHQQTDVSWRYTLGLQRPCQPQSFDRHSEPHIALWNGPSIMRIIAQAFASIAAMCLVGTVARVTQSDSEHDPFSFDQLGILGRDVAIIGCGSAGTYAAIRLQRLGKSFVVTEKQDKLRGHSNTYSYTATGIPVPYSVMSFLNKDVVTDYFSHLRISLVNKTTVTNQSENVDFATGEPIAIKPITIPSDDPEVRIAIENYKAQLARHVKNVLS</sequence>
<proteinExistence type="predicted"/>
<name>A0AAN5BVJ6_ASPOZ</name>